<evidence type="ECO:0000256" key="1">
    <source>
        <dbReference type="SAM" id="MobiDB-lite"/>
    </source>
</evidence>
<dbReference type="Proteomes" id="UP000068250">
    <property type="component" value="Chromosome I"/>
</dbReference>
<dbReference type="EMBL" id="LN609302">
    <property type="protein sequence ID" value="CEF57055.1"/>
    <property type="molecule type" value="Genomic_DNA"/>
</dbReference>
<gene>
    <name evidence="2" type="ORF">AGA_2366</name>
</gene>
<feature type="compositionally biased region" description="Polar residues" evidence="1">
    <location>
        <begin position="1"/>
        <end position="14"/>
    </location>
</feature>
<dbReference type="AlphaFoldDB" id="A0A0U5F7Y1"/>
<protein>
    <submittedName>
        <fullName evidence="2">Uncharacterized protein</fullName>
    </submittedName>
</protein>
<reference evidence="3" key="1">
    <citation type="submission" date="2014-09" db="EMBL/GenBank/DDBJ databases">
        <authorList>
            <person name="Illeghems K.G."/>
        </authorList>
    </citation>
    <scope>NUCLEOTIDE SEQUENCE [LARGE SCALE GENOMIC DNA]</scope>
    <source>
        <strain evidence="3">LMG 23848T</strain>
    </source>
</reference>
<evidence type="ECO:0000313" key="3">
    <source>
        <dbReference type="Proteomes" id="UP000068250"/>
    </source>
</evidence>
<evidence type="ECO:0000313" key="2">
    <source>
        <dbReference type="EMBL" id="CEF57055.1"/>
    </source>
</evidence>
<accession>A0A0U5F7Y1</accession>
<sequence>MAKNKQPVSASNTKEPVGAKTDQRTLPQKQGIAAYTLKYKGIF</sequence>
<name>A0A0U5F7Y1_9PROT</name>
<organism evidence="2 3">
    <name type="scientific">Acetobacter ghanensis</name>
    <dbReference type="NCBI Taxonomy" id="431306"/>
    <lineage>
        <taxon>Bacteria</taxon>
        <taxon>Pseudomonadati</taxon>
        <taxon>Pseudomonadota</taxon>
        <taxon>Alphaproteobacteria</taxon>
        <taxon>Acetobacterales</taxon>
        <taxon>Acetobacteraceae</taxon>
        <taxon>Acetobacter</taxon>
    </lineage>
</organism>
<feature type="region of interest" description="Disordered" evidence="1">
    <location>
        <begin position="1"/>
        <end position="25"/>
    </location>
</feature>
<proteinExistence type="predicted"/>
<dbReference type="STRING" id="431306.AGA_2366"/>